<dbReference type="EMBL" id="SLXL01000014">
    <property type="protein sequence ID" value="TCP21017.1"/>
    <property type="molecule type" value="Genomic_DNA"/>
</dbReference>
<name>A0A4R2NHZ6_RHOAD</name>
<sequence>MKIVIGVPSRSKALHRLYPMASKGKYQLHRGDVTAKERKKGGNFKLVDTIEEAIDLINKGWHPRMKNIETGGAPDIISPERIKVLEFPNE</sequence>
<evidence type="ECO:0000313" key="2">
    <source>
        <dbReference type="Proteomes" id="UP000295733"/>
    </source>
</evidence>
<accession>A0A4R2NHZ6</accession>
<evidence type="ECO:0000313" key="1">
    <source>
        <dbReference type="EMBL" id="TCP21017.1"/>
    </source>
</evidence>
<gene>
    <name evidence="1" type="ORF">EV656_11435</name>
</gene>
<dbReference type="RefSeq" id="WP_132605320.1">
    <property type="nucleotide sequence ID" value="NZ_NRRP01000016.1"/>
</dbReference>
<proteinExistence type="predicted"/>
<reference evidence="1 2" key="1">
    <citation type="submission" date="2019-03" db="EMBL/GenBank/DDBJ databases">
        <title>Genomic Encyclopedia of Type Strains, Phase IV (KMG-IV): sequencing the most valuable type-strain genomes for metagenomic binning, comparative biology and taxonomic classification.</title>
        <authorList>
            <person name="Goeker M."/>
        </authorList>
    </citation>
    <scope>NUCLEOTIDE SEQUENCE [LARGE SCALE GENOMIC DNA]</scope>
    <source>
        <strain evidence="1 2">DSM 2781</strain>
    </source>
</reference>
<dbReference type="Proteomes" id="UP000295733">
    <property type="component" value="Unassembled WGS sequence"/>
</dbReference>
<keyword evidence="2" id="KW-1185">Reference proteome</keyword>
<comment type="caution">
    <text evidence="1">The sequence shown here is derived from an EMBL/GenBank/DDBJ whole genome shotgun (WGS) entry which is preliminary data.</text>
</comment>
<dbReference type="AlphaFoldDB" id="A0A4R2NHZ6"/>
<organism evidence="1 2">
    <name type="scientific">Rhodovulum adriaticum</name>
    <name type="common">Rhodopseudomonas adriatica</name>
    <dbReference type="NCBI Taxonomy" id="35804"/>
    <lineage>
        <taxon>Bacteria</taxon>
        <taxon>Pseudomonadati</taxon>
        <taxon>Pseudomonadota</taxon>
        <taxon>Alphaproteobacteria</taxon>
        <taxon>Rhodobacterales</taxon>
        <taxon>Paracoccaceae</taxon>
        <taxon>Rhodovulum</taxon>
    </lineage>
</organism>
<protein>
    <submittedName>
        <fullName evidence="1">Uncharacterized protein</fullName>
    </submittedName>
</protein>